<feature type="region of interest" description="Disordered" evidence="1">
    <location>
        <begin position="1"/>
        <end position="168"/>
    </location>
</feature>
<feature type="compositionally biased region" description="Basic and acidic residues" evidence="1">
    <location>
        <begin position="142"/>
        <end position="168"/>
    </location>
</feature>
<accession>A0A2I2GFN0</accession>
<comment type="caution">
    <text evidence="2">The sequence shown here is derived from an EMBL/GenBank/DDBJ whole genome shotgun (WGS) entry which is preliminary data.</text>
</comment>
<feature type="compositionally biased region" description="Polar residues" evidence="1">
    <location>
        <begin position="88"/>
        <end position="101"/>
    </location>
</feature>
<feature type="compositionally biased region" description="Basic and acidic residues" evidence="1">
    <location>
        <begin position="107"/>
        <end position="127"/>
    </location>
</feature>
<dbReference type="Proteomes" id="UP000234275">
    <property type="component" value="Unassembled WGS sequence"/>
</dbReference>
<protein>
    <submittedName>
        <fullName evidence="2">Uncharacterized protein</fullName>
    </submittedName>
</protein>
<dbReference type="RefSeq" id="XP_024706981.1">
    <property type="nucleotide sequence ID" value="XM_024855402.1"/>
</dbReference>
<evidence type="ECO:0000313" key="2">
    <source>
        <dbReference type="EMBL" id="PLB51679.1"/>
    </source>
</evidence>
<dbReference type="VEuPathDB" id="FungiDB:P170DRAFT_82841"/>
<name>A0A2I2GFN0_9EURO</name>
<sequence>MATWINKRMHLYSHSAKQQSRYEKIAPKKRKKPPSTSRQDKPRLVTTPARYSIPQTSLHSSERKKVKKRPQSSSPVITRTDSPPEAPSLSNLTDPRTQSIAPNGPVPKDKQHRSDVWFDGSRDEKDKQPRKKQVVESMAKTRTNDRQGRSVDKNDRQQEEQKRRVQKK</sequence>
<organism evidence="2 3">
    <name type="scientific">Aspergillus steynii IBT 23096</name>
    <dbReference type="NCBI Taxonomy" id="1392250"/>
    <lineage>
        <taxon>Eukaryota</taxon>
        <taxon>Fungi</taxon>
        <taxon>Dikarya</taxon>
        <taxon>Ascomycota</taxon>
        <taxon>Pezizomycotina</taxon>
        <taxon>Eurotiomycetes</taxon>
        <taxon>Eurotiomycetidae</taxon>
        <taxon>Eurotiales</taxon>
        <taxon>Aspergillaceae</taxon>
        <taxon>Aspergillus</taxon>
        <taxon>Aspergillus subgen. Circumdati</taxon>
    </lineage>
</organism>
<proteinExistence type="predicted"/>
<evidence type="ECO:0000313" key="3">
    <source>
        <dbReference type="Proteomes" id="UP000234275"/>
    </source>
</evidence>
<reference evidence="2 3" key="1">
    <citation type="submission" date="2016-12" db="EMBL/GenBank/DDBJ databases">
        <title>The genomes of Aspergillus section Nigri reveals drivers in fungal speciation.</title>
        <authorList>
            <consortium name="DOE Joint Genome Institute"/>
            <person name="Vesth T.C."/>
            <person name="Nybo J."/>
            <person name="Theobald S."/>
            <person name="Brandl J."/>
            <person name="Frisvad J.C."/>
            <person name="Nielsen K.F."/>
            <person name="Lyhne E.K."/>
            <person name="Kogle M.E."/>
            <person name="Kuo A."/>
            <person name="Riley R."/>
            <person name="Clum A."/>
            <person name="Nolan M."/>
            <person name="Lipzen A."/>
            <person name="Salamov A."/>
            <person name="Henrissat B."/>
            <person name="Wiebenga A."/>
            <person name="De Vries R.P."/>
            <person name="Grigoriev I.V."/>
            <person name="Mortensen U.H."/>
            <person name="Andersen M.R."/>
            <person name="Baker S.E."/>
        </authorList>
    </citation>
    <scope>NUCLEOTIDE SEQUENCE [LARGE SCALE GENOMIC DNA]</scope>
    <source>
        <strain evidence="2 3">IBT 23096</strain>
    </source>
</reference>
<evidence type="ECO:0000256" key="1">
    <source>
        <dbReference type="SAM" id="MobiDB-lite"/>
    </source>
</evidence>
<dbReference type="GeneID" id="36563109"/>
<feature type="compositionally biased region" description="Polar residues" evidence="1">
    <location>
        <begin position="71"/>
        <end position="81"/>
    </location>
</feature>
<keyword evidence="3" id="KW-1185">Reference proteome</keyword>
<dbReference type="AlphaFoldDB" id="A0A2I2GFN0"/>
<dbReference type="EMBL" id="MSFO01000002">
    <property type="protein sequence ID" value="PLB51679.1"/>
    <property type="molecule type" value="Genomic_DNA"/>
</dbReference>
<gene>
    <name evidence="2" type="ORF">P170DRAFT_82841</name>
</gene>